<dbReference type="AlphaFoldDB" id="A0A6B2LYU1"/>
<proteinExistence type="predicted"/>
<evidence type="ECO:0000313" key="2">
    <source>
        <dbReference type="EMBL" id="NDV60937.1"/>
    </source>
</evidence>
<dbReference type="PANTHER" id="PTHR34875">
    <property type="entry name" value="UPF0237 PROTEIN MJ1558"/>
    <property type="match status" value="1"/>
</dbReference>
<evidence type="ECO:0000313" key="3">
    <source>
        <dbReference type="Proteomes" id="UP000478417"/>
    </source>
</evidence>
<protein>
    <submittedName>
        <fullName evidence="2">Glycine cleavage system protein R</fullName>
    </submittedName>
</protein>
<sequence length="176" mass="18924">MNEVLLTLIGPDKTGIVATLARIATEHGGNWLDSRMMRLGGSFSGILRINLPGDTMEAFSAEATGFLEENGFQCSVEVADSEDGPVEGTLANLQLSGQDHPGIVYRIFEAFRKAGVNVEELSTGLQAAPWSGTPIFEAKARLRLPKSVSPESLQDDLEELASDLMVEITQNFGKKG</sequence>
<name>A0A6B2LYU1_9BACT</name>
<dbReference type="Proteomes" id="UP000478417">
    <property type="component" value="Unassembled WGS sequence"/>
</dbReference>
<organism evidence="2 3">
    <name type="scientific">Oceanipulchritudo coccoides</name>
    <dbReference type="NCBI Taxonomy" id="2706888"/>
    <lineage>
        <taxon>Bacteria</taxon>
        <taxon>Pseudomonadati</taxon>
        <taxon>Verrucomicrobiota</taxon>
        <taxon>Opitutia</taxon>
        <taxon>Puniceicoccales</taxon>
        <taxon>Oceanipulchritudinaceae</taxon>
        <taxon>Oceanipulchritudo</taxon>
    </lineage>
</organism>
<evidence type="ECO:0000259" key="1">
    <source>
        <dbReference type="PROSITE" id="PS51671"/>
    </source>
</evidence>
<dbReference type="GO" id="GO:0006355">
    <property type="term" value="P:regulation of DNA-templated transcription"/>
    <property type="evidence" value="ECO:0007669"/>
    <property type="project" value="InterPro"/>
</dbReference>
<dbReference type="PIRSF" id="PIRSF028103">
    <property type="entry name" value="GcvR"/>
    <property type="match status" value="1"/>
</dbReference>
<dbReference type="EMBL" id="JAAGNX010000001">
    <property type="protein sequence ID" value="NDV60937.1"/>
    <property type="molecule type" value="Genomic_DNA"/>
</dbReference>
<dbReference type="SUPFAM" id="SSF55021">
    <property type="entry name" value="ACT-like"/>
    <property type="match status" value="2"/>
</dbReference>
<dbReference type="Pfam" id="PF13740">
    <property type="entry name" value="ACT_6"/>
    <property type="match status" value="1"/>
</dbReference>
<dbReference type="RefSeq" id="WP_163961405.1">
    <property type="nucleotide sequence ID" value="NZ_JAAGNX010000001.1"/>
</dbReference>
<comment type="caution">
    <text evidence="2">The sequence shown here is derived from an EMBL/GenBank/DDBJ whole genome shotgun (WGS) entry which is preliminary data.</text>
</comment>
<feature type="domain" description="ACT" evidence="1">
    <location>
        <begin position="92"/>
        <end position="171"/>
    </location>
</feature>
<accession>A0A6B2LYU1</accession>
<dbReference type="InterPro" id="IPR002912">
    <property type="entry name" value="ACT_dom"/>
</dbReference>
<dbReference type="InterPro" id="IPR016867">
    <property type="entry name" value="GcvR"/>
</dbReference>
<dbReference type="InterPro" id="IPR050990">
    <property type="entry name" value="UPF0237/GcvR_regulator"/>
</dbReference>
<dbReference type="PANTHER" id="PTHR34875:SF6">
    <property type="entry name" value="UPF0237 PROTEIN MJ1558"/>
    <property type="match status" value="1"/>
</dbReference>
<keyword evidence="3" id="KW-1185">Reference proteome</keyword>
<dbReference type="CDD" id="cd04869">
    <property type="entry name" value="ACT_GcvR_2"/>
    <property type="match status" value="1"/>
</dbReference>
<gene>
    <name evidence="2" type="ORF">G0Q06_00565</name>
</gene>
<dbReference type="Gene3D" id="3.30.70.260">
    <property type="match status" value="2"/>
</dbReference>
<reference evidence="2 3" key="1">
    <citation type="submission" date="2020-02" db="EMBL/GenBank/DDBJ databases">
        <title>Albibacoteraceae fam. nov., the first described family within the subdivision 4 Verrucomicrobia.</title>
        <authorList>
            <person name="Xi F."/>
        </authorList>
    </citation>
    <scope>NUCLEOTIDE SEQUENCE [LARGE SCALE GENOMIC DNA]</scope>
    <source>
        <strain evidence="2 3">CK1056</strain>
    </source>
</reference>
<dbReference type="InterPro" id="IPR045865">
    <property type="entry name" value="ACT-like_dom_sf"/>
</dbReference>
<dbReference type="PROSITE" id="PS51671">
    <property type="entry name" value="ACT"/>
    <property type="match status" value="1"/>
</dbReference>